<keyword evidence="3" id="KW-1185">Reference proteome</keyword>
<gene>
    <name evidence="2" type="ORF">LITE_LOCUS24168</name>
</gene>
<evidence type="ECO:0000313" key="3">
    <source>
        <dbReference type="Proteomes" id="UP001154282"/>
    </source>
</evidence>
<dbReference type="Proteomes" id="UP001154282">
    <property type="component" value="Unassembled WGS sequence"/>
</dbReference>
<organism evidence="2 3">
    <name type="scientific">Linum tenue</name>
    <dbReference type="NCBI Taxonomy" id="586396"/>
    <lineage>
        <taxon>Eukaryota</taxon>
        <taxon>Viridiplantae</taxon>
        <taxon>Streptophyta</taxon>
        <taxon>Embryophyta</taxon>
        <taxon>Tracheophyta</taxon>
        <taxon>Spermatophyta</taxon>
        <taxon>Magnoliopsida</taxon>
        <taxon>eudicotyledons</taxon>
        <taxon>Gunneridae</taxon>
        <taxon>Pentapetalae</taxon>
        <taxon>rosids</taxon>
        <taxon>fabids</taxon>
        <taxon>Malpighiales</taxon>
        <taxon>Linaceae</taxon>
        <taxon>Linum</taxon>
    </lineage>
</organism>
<feature type="region of interest" description="Disordered" evidence="1">
    <location>
        <begin position="34"/>
        <end position="57"/>
    </location>
</feature>
<accession>A0AAV0LL28</accession>
<proteinExistence type="predicted"/>
<reference evidence="2" key="1">
    <citation type="submission" date="2022-08" db="EMBL/GenBank/DDBJ databases">
        <authorList>
            <person name="Gutierrez-Valencia J."/>
        </authorList>
    </citation>
    <scope>NUCLEOTIDE SEQUENCE</scope>
</reference>
<sequence length="57" mass="6297">MPKKTTIEEAKTLSTLNIENLIGSLISHEIALKAQGDEDSTKRNKTLAFEASEKSHK</sequence>
<comment type="caution">
    <text evidence="2">The sequence shown here is derived from an EMBL/GenBank/DDBJ whole genome shotgun (WGS) entry which is preliminary data.</text>
</comment>
<dbReference type="EMBL" id="CAMGYJ010000006">
    <property type="protein sequence ID" value="CAI0434156.1"/>
    <property type="molecule type" value="Genomic_DNA"/>
</dbReference>
<evidence type="ECO:0000256" key="1">
    <source>
        <dbReference type="SAM" id="MobiDB-lite"/>
    </source>
</evidence>
<protein>
    <recommendedName>
        <fullName evidence="4">UBN2 domain-containing protein</fullName>
    </recommendedName>
</protein>
<name>A0AAV0LL28_9ROSI</name>
<dbReference type="AlphaFoldDB" id="A0AAV0LL28"/>
<evidence type="ECO:0008006" key="4">
    <source>
        <dbReference type="Google" id="ProtNLM"/>
    </source>
</evidence>
<evidence type="ECO:0000313" key="2">
    <source>
        <dbReference type="EMBL" id="CAI0434156.1"/>
    </source>
</evidence>